<proteinExistence type="predicted"/>
<dbReference type="EMBL" id="JAHBBH010000010">
    <property type="protein sequence ID" value="MBW3092331.1"/>
    <property type="molecule type" value="Genomic_DNA"/>
</dbReference>
<organism evidence="1 2">
    <name type="scientific">Bifidobacterium miconis</name>
    <dbReference type="NCBI Taxonomy" id="2834435"/>
    <lineage>
        <taxon>Bacteria</taxon>
        <taxon>Bacillati</taxon>
        <taxon>Actinomycetota</taxon>
        <taxon>Actinomycetes</taxon>
        <taxon>Bifidobacteriales</taxon>
        <taxon>Bifidobacteriaceae</taxon>
        <taxon>Bifidobacterium</taxon>
    </lineage>
</organism>
<comment type="caution">
    <text evidence="1">The sequence shown here is derived from an EMBL/GenBank/DDBJ whole genome shotgun (WGS) entry which is preliminary data.</text>
</comment>
<gene>
    <name evidence="1" type="ORF">KIH79_05080</name>
</gene>
<reference evidence="1 2" key="1">
    <citation type="submission" date="2021-05" db="EMBL/GenBank/DDBJ databases">
        <title>Phylogenetic classification of ten novel species belonging to the genus Bifidobacterium comprising B. colchicus sp. nov., B. abeli sp. nov., B. bicoloris sp. nov., B. guerezis sp. nov., B. rosaliae sp. nov., B. santillanensis sp. nov., B. argentati sp. nov., B. amazzoni sp. nov., B. pluviali sp. nov., and B. pinnaculum sp. nov.</title>
        <authorList>
            <person name="Lugli G.A."/>
            <person name="Ruiz Garcia L."/>
            <person name="Margolles A."/>
            <person name="Ventura M."/>
        </authorList>
    </citation>
    <scope>NUCLEOTIDE SEQUENCE [LARGE SCALE GENOMIC DNA]</scope>
    <source>
        <strain evidence="1 2">82T10</strain>
    </source>
</reference>
<evidence type="ECO:0000313" key="1">
    <source>
        <dbReference type="EMBL" id="MBW3092331.1"/>
    </source>
</evidence>
<evidence type="ECO:0000313" key="2">
    <source>
        <dbReference type="Proteomes" id="UP000700815"/>
    </source>
</evidence>
<dbReference type="Proteomes" id="UP000700815">
    <property type="component" value="Unassembled WGS sequence"/>
</dbReference>
<keyword evidence="2" id="KW-1185">Reference proteome</keyword>
<accession>A0ABS6WGI5</accession>
<name>A0ABS6WGI5_9BIFI</name>
<sequence>MLGEATSLFERADPIIFIGEGSSGTIADYGARLFANLGLFVIESLARRLVRLRSGTDLPDRSR</sequence>
<protein>
    <submittedName>
        <fullName evidence="1">Uncharacterized protein</fullName>
    </submittedName>
</protein>
<dbReference type="RefSeq" id="WP_219058414.1">
    <property type="nucleotide sequence ID" value="NZ_JAHBBH010000010.1"/>
</dbReference>